<dbReference type="Pfam" id="PF01370">
    <property type="entry name" value="Epimerase"/>
    <property type="match status" value="1"/>
</dbReference>
<feature type="region of interest" description="Disordered" evidence="2">
    <location>
        <begin position="1"/>
        <end position="38"/>
    </location>
</feature>
<reference evidence="4" key="1">
    <citation type="submission" date="2022-08" db="EMBL/GenBank/DDBJ databases">
        <title>Genomic Encyclopedia of Type Strains, Phase V (KMG-V): Genome sequencing to study the core and pangenomes of soil and plant-associated prokaryotes.</title>
        <authorList>
            <person name="Whitman W."/>
        </authorList>
    </citation>
    <scope>NUCLEOTIDE SEQUENCE</scope>
    <source>
        <strain evidence="4">SP2017</strain>
    </source>
</reference>
<evidence type="ECO:0000256" key="2">
    <source>
        <dbReference type="SAM" id="MobiDB-lite"/>
    </source>
</evidence>
<dbReference type="Gene3D" id="3.90.25.10">
    <property type="entry name" value="UDP-galactose 4-epimerase, domain 1"/>
    <property type="match status" value="1"/>
</dbReference>
<dbReference type="PANTHER" id="PTHR43574">
    <property type="entry name" value="EPIMERASE-RELATED"/>
    <property type="match status" value="1"/>
</dbReference>
<comment type="caution">
    <text evidence="4">The sequence shown here is derived from an EMBL/GenBank/DDBJ whole genome shotgun (WGS) entry which is preliminary data.</text>
</comment>
<evidence type="ECO:0000313" key="5">
    <source>
        <dbReference type="Proteomes" id="UP001155010"/>
    </source>
</evidence>
<accession>A0A9X2UB93</accession>
<dbReference type="Gene3D" id="3.40.50.720">
    <property type="entry name" value="NAD(P)-binding Rossmann-like Domain"/>
    <property type="match status" value="1"/>
</dbReference>
<evidence type="ECO:0000313" key="4">
    <source>
        <dbReference type="EMBL" id="MCS3953158.1"/>
    </source>
</evidence>
<organism evidence="4 5">
    <name type="scientific">Salinibacter ruber</name>
    <dbReference type="NCBI Taxonomy" id="146919"/>
    <lineage>
        <taxon>Bacteria</taxon>
        <taxon>Pseudomonadati</taxon>
        <taxon>Rhodothermota</taxon>
        <taxon>Rhodothermia</taxon>
        <taxon>Rhodothermales</taxon>
        <taxon>Salinibacteraceae</taxon>
        <taxon>Salinibacter</taxon>
    </lineage>
</organism>
<dbReference type="EMBL" id="JANUBB010000018">
    <property type="protein sequence ID" value="MCS3953158.1"/>
    <property type="molecule type" value="Genomic_DNA"/>
</dbReference>
<dbReference type="Proteomes" id="UP001155010">
    <property type="component" value="Unassembled WGS sequence"/>
</dbReference>
<feature type="compositionally biased region" description="Polar residues" evidence="2">
    <location>
        <begin position="1"/>
        <end position="18"/>
    </location>
</feature>
<name>A0A9X2UB93_9BACT</name>
<evidence type="ECO:0000256" key="1">
    <source>
        <dbReference type="ARBA" id="ARBA00023027"/>
    </source>
</evidence>
<dbReference type="InterPro" id="IPR036291">
    <property type="entry name" value="NAD(P)-bd_dom_sf"/>
</dbReference>
<proteinExistence type="predicted"/>
<keyword evidence="1" id="KW-0520">NAD</keyword>
<dbReference type="InterPro" id="IPR001509">
    <property type="entry name" value="Epimerase_deHydtase"/>
</dbReference>
<dbReference type="AlphaFoldDB" id="A0A9X2UB93"/>
<dbReference type="SUPFAM" id="SSF51735">
    <property type="entry name" value="NAD(P)-binding Rossmann-fold domains"/>
    <property type="match status" value="1"/>
</dbReference>
<gene>
    <name evidence="4" type="ORF">GGP83_003133</name>
</gene>
<sequence length="386" mass="42901">MSNTDPSPNGAPSGNGRSSADDTAGPRTDLLSPDPTDRIEAEPMFQGEVDTDKTVVVCGAGGFIGGHLVADLLRQSYDQVRAVDIKPPNQWFQKFPQADNRSLDLREKESCYRALEGADQVYNLAADMGGMGFIEQNKALCMLSVRINTHLLMAARDMDVDRYFYSSSACVYNAEKQDTPDVEPLSEEDAYPALAEDGYGWEKLFSERMCRHFREDFDVTTRVARYHNVYGPFGTYDGGREKAPAALTRKAIEAKLSGSGDIVIWGDGTQTRSFMYIDDCVKGTQKIMHSGITDPINLGSDELVTIGELVDVIEKAVDVELDREYDLTKPQGVDGRNSDNTKILNELGWEPPTALRDGMEVTAEWIEEQMRRHREAETTSRFAVAH</sequence>
<feature type="domain" description="NAD-dependent epimerase/dehydratase" evidence="3">
    <location>
        <begin position="55"/>
        <end position="290"/>
    </location>
</feature>
<protein>
    <submittedName>
        <fullName evidence="4">Nucleoside-diphosphate-sugar epimerase</fullName>
    </submittedName>
</protein>
<evidence type="ECO:0000259" key="3">
    <source>
        <dbReference type="Pfam" id="PF01370"/>
    </source>
</evidence>